<comment type="caution">
    <text evidence="2">The sequence shown here is derived from an EMBL/GenBank/DDBJ whole genome shotgun (WGS) entry which is preliminary data.</text>
</comment>
<reference evidence="2" key="1">
    <citation type="submission" date="2019-10" db="EMBL/GenBank/DDBJ databases">
        <authorList>
            <consortium name="DOE Joint Genome Institute"/>
            <person name="Kuo A."/>
            <person name="Miyauchi S."/>
            <person name="Kiss E."/>
            <person name="Drula E."/>
            <person name="Kohler A."/>
            <person name="Sanchez-Garcia M."/>
            <person name="Andreopoulos B."/>
            <person name="Barry K.W."/>
            <person name="Bonito G."/>
            <person name="Buee M."/>
            <person name="Carver A."/>
            <person name="Chen C."/>
            <person name="Cichocki N."/>
            <person name="Clum A."/>
            <person name="Culley D."/>
            <person name="Crous P.W."/>
            <person name="Fauchery L."/>
            <person name="Girlanda M."/>
            <person name="Hayes R."/>
            <person name="Keri Z."/>
            <person name="LaButti K."/>
            <person name="Lipzen A."/>
            <person name="Lombard V."/>
            <person name="Magnuson J."/>
            <person name="Maillard F."/>
            <person name="Morin E."/>
            <person name="Murat C."/>
            <person name="Nolan M."/>
            <person name="Ohm R."/>
            <person name="Pangilinan J."/>
            <person name="Pereira M."/>
            <person name="Perotto S."/>
            <person name="Peter M."/>
            <person name="Riley R."/>
            <person name="Sitrit Y."/>
            <person name="Stielow B."/>
            <person name="Szollosi G."/>
            <person name="Zifcakova L."/>
            <person name="Stursova M."/>
            <person name="Spatafora J.W."/>
            <person name="Tedersoo L."/>
            <person name="Vaario L.-M."/>
            <person name="Yamada A."/>
            <person name="Yan M."/>
            <person name="Wang P."/>
            <person name="Xu J."/>
            <person name="Bruns T."/>
            <person name="Baldrian P."/>
            <person name="Vilgalys R."/>
            <person name="Henrissat B."/>
            <person name="Grigoriev I.V."/>
            <person name="Hibbett D."/>
            <person name="Nagy L.G."/>
            <person name="Martin F.M."/>
        </authorList>
    </citation>
    <scope>NUCLEOTIDE SEQUENCE</scope>
    <source>
        <strain evidence="2">BED1</strain>
    </source>
</reference>
<feature type="region of interest" description="Disordered" evidence="1">
    <location>
        <begin position="19"/>
        <end position="108"/>
    </location>
</feature>
<organism evidence="2 3">
    <name type="scientific">Boletus edulis BED1</name>
    <dbReference type="NCBI Taxonomy" id="1328754"/>
    <lineage>
        <taxon>Eukaryota</taxon>
        <taxon>Fungi</taxon>
        <taxon>Dikarya</taxon>
        <taxon>Basidiomycota</taxon>
        <taxon>Agaricomycotina</taxon>
        <taxon>Agaricomycetes</taxon>
        <taxon>Agaricomycetidae</taxon>
        <taxon>Boletales</taxon>
        <taxon>Boletineae</taxon>
        <taxon>Boletaceae</taxon>
        <taxon>Boletoideae</taxon>
        <taxon>Boletus</taxon>
    </lineage>
</organism>
<dbReference type="Proteomes" id="UP001194468">
    <property type="component" value="Unassembled WGS sequence"/>
</dbReference>
<evidence type="ECO:0000313" key="3">
    <source>
        <dbReference type="Proteomes" id="UP001194468"/>
    </source>
</evidence>
<proteinExistence type="predicted"/>
<dbReference type="EMBL" id="WHUW01000308">
    <property type="protein sequence ID" value="KAF8415617.1"/>
    <property type="molecule type" value="Genomic_DNA"/>
</dbReference>
<reference evidence="2" key="2">
    <citation type="journal article" date="2020" name="Nat. Commun.">
        <title>Large-scale genome sequencing of mycorrhizal fungi provides insights into the early evolution of symbiotic traits.</title>
        <authorList>
            <person name="Miyauchi S."/>
            <person name="Kiss E."/>
            <person name="Kuo A."/>
            <person name="Drula E."/>
            <person name="Kohler A."/>
            <person name="Sanchez-Garcia M."/>
            <person name="Morin E."/>
            <person name="Andreopoulos B."/>
            <person name="Barry K.W."/>
            <person name="Bonito G."/>
            <person name="Buee M."/>
            <person name="Carver A."/>
            <person name="Chen C."/>
            <person name="Cichocki N."/>
            <person name="Clum A."/>
            <person name="Culley D."/>
            <person name="Crous P.W."/>
            <person name="Fauchery L."/>
            <person name="Girlanda M."/>
            <person name="Hayes R.D."/>
            <person name="Keri Z."/>
            <person name="LaButti K."/>
            <person name="Lipzen A."/>
            <person name="Lombard V."/>
            <person name="Magnuson J."/>
            <person name="Maillard F."/>
            <person name="Murat C."/>
            <person name="Nolan M."/>
            <person name="Ohm R.A."/>
            <person name="Pangilinan J."/>
            <person name="Pereira M.F."/>
            <person name="Perotto S."/>
            <person name="Peter M."/>
            <person name="Pfister S."/>
            <person name="Riley R."/>
            <person name="Sitrit Y."/>
            <person name="Stielow J.B."/>
            <person name="Szollosi G."/>
            <person name="Zifcakova L."/>
            <person name="Stursova M."/>
            <person name="Spatafora J.W."/>
            <person name="Tedersoo L."/>
            <person name="Vaario L.M."/>
            <person name="Yamada A."/>
            <person name="Yan M."/>
            <person name="Wang P."/>
            <person name="Xu J."/>
            <person name="Bruns T."/>
            <person name="Baldrian P."/>
            <person name="Vilgalys R."/>
            <person name="Dunand C."/>
            <person name="Henrissat B."/>
            <person name="Grigoriev I.V."/>
            <person name="Hibbett D."/>
            <person name="Nagy L.G."/>
            <person name="Martin F.M."/>
        </authorList>
    </citation>
    <scope>NUCLEOTIDE SEQUENCE</scope>
    <source>
        <strain evidence="2">BED1</strain>
    </source>
</reference>
<keyword evidence="3" id="KW-1185">Reference proteome</keyword>
<dbReference type="AlphaFoldDB" id="A0AAD4BBG2"/>
<feature type="compositionally biased region" description="Basic and acidic residues" evidence="1">
    <location>
        <begin position="77"/>
        <end position="108"/>
    </location>
</feature>
<name>A0AAD4BBG2_BOLED</name>
<protein>
    <submittedName>
        <fullName evidence="2">Uncharacterized protein</fullName>
    </submittedName>
</protein>
<gene>
    <name evidence="2" type="ORF">L210DRAFT_3657233</name>
</gene>
<sequence length="108" mass="12002">MIVIIITTAIITADVLHPPIQPSQKRPRTTDARHKGKAPIRNGDPESGEININTPEIGDDFIPFGVSEEEDCPQGKPRSEMARQKEKATEREWDVGKPPRTHEGRVVA</sequence>
<evidence type="ECO:0000313" key="2">
    <source>
        <dbReference type="EMBL" id="KAF8415617.1"/>
    </source>
</evidence>
<accession>A0AAD4BBG2</accession>
<evidence type="ECO:0000256" key="1">
    <source>
        <dbReference type="SAM" id="MobiDB-lite"/>
    </source>
</evidence>